<gene>
    <name evidence="1" type="ORF">PHY01_32830</name>
</gene>
<keyword evidence="2" id="KW-1185">Reference proteome</keyword>
<dbReference type="AlphaFoldDB" id="A0A4Y3WSC3"/>
<proteinExistence type="predicted"/>
<dbReference type="Proteomes" id="UP000320338">
    <property type="component" value="Unassembled WGS sequence"/>
</dbReference>
<reference evidence="1 2" key="1">
    <citation type="submission" date="2019-06" db="EMBL/GenBank/DDBJ databases">
        <title>Whole genome shotgun sequence of Pseudonocardia hydrocarbonoxydans NBRC 14498.</title>
        <authorList>
            <person name="Hosoyama A."/>
            <person name="Uohara A."/>
            <person name="Ohji S."/>
            <person name="Ichikawa N."/>
        </authorList>
    </citation>
    <scope>NUCLEOTIDE SEQUENCE [LARGE SCALE GENOMIC DNA]</scope>
    <source>
        <strain evidence="1 2">NBRC 14498</strain>
    </source>
</reference>
<dbReference type="EMBL" id="BJNG01000026">
    <property type="protein sequence ID" value="GEC21000.1"/>
    <property type="molecule type" value="Genomic_DNA"/>
</dbReference>
<accession>A0A4Y3WSC3</accession>
<evidence type="ECO:0000313" key="2">
    <source>
        <dbReference type="Proteomes" id="UP000320338"/>
    </source>
</evidence>
<dbReference type="RefSeq" id="WP_170183841.1">
    <property type="nucleotide sequence ID" value="NZ_BAAARZ010000007.1"/>
</dbReference>
<comment type="caution">
    <text evidence="1">The sequence shown here is derived from an EMBL/GenBank/DDBJ whole genome shotgun (WGS) entry which is preliminary data.</text>
</comment>
<sequence>MDAARTADEFFTKLTEILVEEIYLHFEDLRDVELLPSGYLDRVLAQILSA</sequence>
<organism evidence="1 2">
    <name type="scientific">Pseudonocardia hydrocarbonoxydans</name>
    <dbReference type="NCBI Taxonomy" id="76726"/>
    <lineage>
        <taxon>Bacteria</taxon>
        <taxon>Bacillati</taxon>
        <taxon>Actinomycetota</taxon>
        <taxon>Actinomycetes</taxon>
        <taxon>Pseudonocardiales</taxon>
        <taxon>Pseudonocardiaceae</taxon>
        <taxon>Pseudonocardia</taxon>
    </lineage>
</organism>
<protein>
    <submittedName>
        <fullName evidence="1">Uncharacterized protein</fullName>
    </submittedName>
</protein>
<name>A0A4Y3WSC3_9PSEU</name>
<evidence type="ECO:0000313" key="1">
    <source>
        <dbReference type="EMBL" id="GEC21000.1"/>
    </source>
</evidence>